<dbReference type="CDD" id="cd07377">
    <property type="entry name" value="WHTH_GntR"/>
    <property type="match status" value="1"/>
</dbReference>
<accession>A0A2V1K674</accession>
<dbReference type="InterPro" id="IPR000524">
    <property type="entry name" value="Tscrpt_reg_HTH_GntR"/>
</dbReference>
<dbReference type="GO" id="GO:0003700">
    <property type="term" value="F:DNA-binding transcription factor activity"/>
    <property type="evidence" value="ECO:0007669"/>
    <property type="project" value="InterPro"/>
</dbReference>
<dbReference type="RefSeq" id="WP_109092449.1">
    <property type="nucleotide sequence ID" value="NZ_QETB01000001.1"/>
</dbReference>
<dbReference type="PANTHER" id="PTHR44846:SF17">
    <property type="entry name" value="GNTR-FAMILY TRANSCRIPTIONAL REGULATOR"/>
    <property type="match status" value="1"/>
</dbReference>
<keyword evidence="3" id="KW-0804">Transcription</keyword>
<dbReference type="GO" id="GO:0045892">
    <property type="term" value="P:negative regulation of DNA-templated transcription"/>
    <property type="evidence" value="ECO:0007669"/>
    <property type="project" value="TreeGrafter"/>
</dbReference>
<dbReference type="GO" id="GO:0003677">
    <property type="term" value="F:DNA binding"/>
    <property type="evidence" value="ECO:0007669"/>
    <property type="project" value="UniProtKB-KW"/>
</dbReference>
<evidence type="ECO:0000259" key="4">
    <source>
        <dbReference type="PROSITE" id="PS50949"/>
    </source>
</evidence>
<sequence length="254" mass="27550">MADSSSKLTNPYAPEIVLDRDSGEPLYQQIAKPLEEAITSGKVEPGRLIEDEVSMAGRLSVSRPTARRALQDLVARGLLTRRRGVGTRVTPSQVRRPLSLTSLNDDLVKAGFEPRTEVMSYEVKLAAADEADLLGCAPGTEIIQVRRRRFIDERTLAIMMNLLPASSAPTLTELSNGGLYSCLARRGVQPATAQQSIGARNATEEDAKFLETEVGAALLTMERTAYDAAGNVVEYGSHIYNANLYSFHLALGAE</sequence>
<dbReference type="SMART" id="SM00345">
    <property type="entry name" value="HTH_GNTR"/>
    <property type="match status" value="1"/>
</dbReference>
<dbReference type="InterPro" id="IPR036390">
    <property type="entry name" value="WH_DNA-bd_sf"/>
</dbReference>
<comment type="caution">
    <text evidence="5">The sequence shown here is derived from an EMBL/GenBank/DDBJ whole genome shotgun (WGS) entry which is preliminary data.</text>
</comment>
<keyword evidence="6" id="KW-1185">Reference proteome</keyword>
<dbReference type="SUPFAM" id="SSF46785">
    <property type="entry name" value="Winged helix' DNA-binding domain"/>
    <property type="match status" value="1"/>
</dbReference>
<dbReference type="PROSITE" id="PS50949">
    <property type="entry name" value="HTH_GNTR"/>
    <property type="match status" value="1"/>
</dbReference>
<evidence type="ECO:0000256" key="2">
    <source>
        <dbReference type="ARBA" id="ARBA00023125"/>
    </source>
</evidence>
<dbReference type="InterPro" id="IPR036388">
    <property type="entry name" value="WH-like_DNA-bd_sf"/>
</dbReference>
<dbReference type="OrthoDB" id="3194402at2"/>
<gene>
    <name evidence="5" type="ORF">DD236_00590</name>
</gene>
<dbReference type="InterPro" id="IPR028978">
    <property type="entry name" value="Chorismate_lyase_/UTRA_dom_sf"/>
</dbReference>
<dbReference type="InterPro" id="IPR011663">
    <property type="entry name" value="UTRA"/>
</dbReference>
<dbReference type="Gene3D" id="1.10.10.10">
    <property type="entry name" value="Winged helix-like DNA-binding domain superfamily/Winged helix DNA-binding domain"/>
    <property type="match status" value="1"/>
</dbReference>
<dbReference type="Proteomes" id="UP000245283">
    <property type="component" value="Unassembled WGS sequence"/>
</dbReference>
<organism evidence="5 6">
    <name type="scientific">Ancrocorticia populi</name>
    <dbReference type="NCBI Taxonomy" id="2175228"/>
    <lineage>
        <taxon>Bacteria</taxon>
        <taxon>Bacillati</taxon>
        <taxon>Actinomycetota</taxon>
        <taxon>Actinomycetes</taxon>
        <taxon>Actinomycetales</taxon>
        <taxon>Actinomycetaceae</taxon>
        <taxon>Ancrocorticia</taxon>
    </lineage>
</organism>
<feature type="domain" description="HTH gntR-type" evidence="4">
    <location>
        <begin position="24"/>
        <end position="92"/>
    </location>
</feature>
<keyword evidence="1" id="KW-0805">Transcription regulation</keyword>
<dbReference type="PRINTS" id="PR00035">
    <property type="entry name" value="HTHGNTR"/>
</dbReference>
<dbReference type="EMBL" id="QETB01000001">
    <property type="protein sequence ID" value="PWF26948.1"/>
    <property type="molecule type" value="Genomic_DNA"/>
</dbReference>
<reference evidence="6" key="1">
    <citation type="submission" date="2018-05" db="EMBL/GenBank/DDBJ databases">
        <authorList>
            <person name="Li Y."/>
        </authorList>
    </citation>
    <scope>NUCLEOTIDE SEQUENCE [LARGE SCALE GENOMIC DNA]</scope>
    <source>
        <strain evidence="6">sk1b4</strain>
    </source>
</reference>
<keyword evidence="2" id="KW-0238">DNA-binding</keyword>
<dbReference type="InterPro" id="IPR050679">
    <property type="entry name" value="Bact_HTH_transcr_reg"/>
</dbReference>
<dbReference type="Pfam" id="PF07702">
    <property type="entry name" value="UTRA"/>
    <property type="match status" value="1"/>
</dbReference>
<proteinExistence type="predicted"/>
<dbReference type="SUPFAM" id="SSF64288">
    <property type="entry name" value="Chorismate lyase-like"/>
    <property type="match status" value="1"/>
</dbReference>
<dbReference type="Gene3D" id="3.40.1410.10">
    <property type="entry name" value="Chorismate lyase-like"/>
    <property type="match status" value="1"/>
</dbReference>
<name>A0A2V1K674_9ACTO</name>
<evidence type="ECO:0000313" key="6">
    <source>
        <dbReference type="Proteomes" id="UP000245283"/>
    </source>
</evidence>
<dbReference type="Pfam" id="PF00392">
    <property type="entry name" value="GntR"/>
    <property type="match status" value="1"/>
</dbReference>
<evidence type="ECO:0000256" key="3">
    <source>
        <dbReference type="ARBA" id="ARBA00023163"/>
    </source>
</evidence>
<dbReference type="SMART" id="SM00866">
    <property type="entry name" value="UTRA"/>
    <property type="match status" value="1"/>
</dbReference>
<dbReference type="PANTHER" id="PTHR44846">
    <property type="entry name" value="MANNOSYL-D-GLYCERATE TRANSPORT/METABOLISM SYSTEM REPRESSOR MNGR-RELATED"/>
    <property type="match status" value="1"/>
</dbReference>
<protein>
    <submittedName>
        <fullName evidence="5">GntR family transcriptional regulator</fullName>
    </submittedName>
</protein>
<evidence type="ECO:0000256" key="1">
    <source>
        <dbReference type="ARBA" id="ARBA00023015"/>
    </source>
</evidence>
<dbReference type="AlphaFoldDB" id="A0A2V1K674"/>
<evidence type="ECO:0000313" key="5">
    <source>
        <dbReference type="EMBL" id="PWF26948.1"/>
    </source>
</evidence>